<keyword evidence="1" id="KW-0472">Membrane</keyword>
<evidence type="ECO:0000259" key="2">
    <source>
        <dbReference type="Pfam" id="PF01757"/>
    </source>
</evidence>
<evidence type="ECO:0000313" key="4">
    <source>
        <dbReference type="Proteomes" id="UP001597135"/>
    </source>
</evidence>
<feature type="transmembrane region" description="Helical" evidence="1">
    <location>
        <begin position="326"/>
        <end position="348"/>
    </location>
</feature>
<keyword evidence="3" id="KW-0012">Acyltransferase</keyword>
<dbReference type="InterPro" id="IPR002656">
    <property type="entry name" value="Acyl_transf_3_dom"/>
</dbReference>
<keyword evidence="1" id="KW-1133">Transmembrane helix</keyword>
<organism evidence="3 4">
    <name type="scientific">Litorisediminicola beolgyonensis</name>
    <dbReference type="NCBI Taxonomy" id="1173614"/>
    <lineage>
        <taxon>Bacteria</taxon>
        <taxon>Pseudomonadati</taxon>
        <taxon>Pseudomonadota</taxon>
        <taxon>Alphaproteobacteria</taxon>
        <taxon>Rhodobacterales</taxon>
        <taxon>Paracoccaceae</taxon>
        <taxon>Litorisediminicola</taxon>
    </lineage>
</organism>
<dbReference type="GO" id="GO:0016746">
    <property type="term" value="F:acyltransferase activity"/>
    <property type="evidence" value="ECO:0007669"/>
    <property type="project" value="UniProtKB-KW"/>
</dbReference>
<dbReference type="RefSeq" id="WP_386803677.1">
    <property type="nucleotide sequence ID" value="NZ_JBHTMU010000018.1"/>
</dbReference>
<keyword evidence="3" id="KW-0808">Transferase</keyword>
<name>A0ABW3ZK65_9RHOB</name>
<dbReference type="EC" id="2.3.-.-" evidence="3"/>
<feature type="transmembrane region" description="Helical" evidence="1">
    <location>
        <begin position="134"/>
        <end position="153"/>
    </location>
</feature>
<feature type="transmembrane region" description="Helical" evidence="1">
    <location>
        <begin position="248"/>
        <end position="267"/>
    </location>
</feature>
<dbReference type="InterPro" id="IPR050879">
    <property type="entry name" value="Acyltransferase_3"/>
</dbReference>
<dbReference type="PANTHER" id="PTHR23028:SF53">
    <property type="entry name" value="ACYL_TRANSF_3 DOMAIN-CONTAINING PROTEIN"/>
    <property type="match status" value="1"/>
</dbReference>
<keyword evidence="4" id="KW-1185">Reference proteome</keyword>
<sequence>MTASTEQTQPSLGAALDAAGGRPAGFDYLRLGLALSVVLVHSFTASVAPSDEARLWAHPLWGSAAMALLPMFFALSGFLVAGSMARTPSVGRFLGLRALRIYPALAVEVLLTALILGPFFTTLPFDAYLSDPGFARYLVNVTGHVTITLPGVFETNPRPFEANAQLWTVPFELYCYIALALLMLCGAARDPRVLFWGAALVFALVLLRIGARTDWRFPDYRAPVAGWMLVVSFLLGVGLYQLRHAVPAGRWAILAAGVATLAIFAWCPGGRILGCLPASYLAVALGTCNPARGWVVAGADYSYGIFLYHFAILQAVIALTGGGLGWPALFVLWLGPTALCAALSWHLVERPILSRKSAILTWRPRWRLRA</sequence>
<keyword evidence="1" id="KW-0812">Transmembrane</keyword>
<dbReference type="EMBL" id="JBHTMU010000018">
    <property type="protein sequence ID" value="MFD1343068.1"/>
    <property type="molecule type" value="Genomic_DNA"/>
</dbReference>
<evidence type="ECO:0000256" key="1">
    <source>
        <dbReference type="SAM" id="Phobius"/>
    </source>
</evidence>
<feature type="transmembrane region" description="Helical" evidence="1">
    <location>
        <begin position="193"/>
        <end position="211"/>
    </location>
</feature>
<feature type="transmembrane region" description="Helical" evidence="1">
    <location>
        <begin position="223"/>
        <end position="242"/>
    </location>
</feature>
<reference evidence="4" key="1">
    <citation type="journal article" date="2019" name="Int. J. Syst. Evol. Microbiol.">
        <title>The Global Catalogue of Microorganisms (GCM) 10K type strain sequencing project: providing services to taxonomists for standard genome sequencing and annotation.</title>
        <authorList>
            <consortium name="The Broad Institute Genomics Platform"/>
            <consortium name="The Broad Institute Genome Sequencing Center for Infectious Disease"/>
            <person name="Wu L."/>
            <person name="Ma J."/>
        </authorList>
    </citation>
    <scope>NUCLEOTIDE SEQUENCE [LARGE SCALE GENOMIC DNA]</scope>
    <source>
        <strain evidence="4">CCUG 62953</strain>
    </source>
</reference>
<feature type="transmembrane region" description="Helical" evidence="1">
    <location>
        <begin position="60"/>
        <end position="81"/>
    </location>
</feature>
<dbReference type="Proteomes" id="UP001597135">
    <property type="component" value="Unassembled WGS sequence"/>
</dbReference>
<gene>
    <name evidence="3" type="ORF">ACFQ4E_11615</name>
</gene>
<dbReference type="PANTHER" id="PTHR23028">
    <property type="entry name" value="ACETYLTRANSFERASE"/>
    <property type="match status" value="1"/>
</dbReference>
<feature type="transmembrane region" description="Helical" evidence="1">
    <location>
        <begin position="101"/>
        <end position="122"/>
    </location>
</feature>
<feature type="domain" description="Acyltransferase 3" evidence="2">
    <location>
        <begin position="25"/>
        <end position="343"/>
    </location>
</feature>
<proteinExistence type="predicted"/>
<accession>A0ABW3ZK65</accession>
<feature type="transmembrane region" description="Helical" evidence="1">
    <location>
        <begin position="28"/>
        <end position="48"/>
    </location>
</feature>
<evidence type="ECO:0000313" key="3">
    <source>
        <dbReference type="EMBL" id="MFD1343068.1"/>
    </source>
</evidence>
<protein>
    <submittedName>
        <fullName evidence="3">Acyltransferase family protein</fullName>
        <ecNumber evidence="3">2.3.-.-</ecNumber>
    </submittedName>
</protein>
<feature type="transmembrane region" description="Helical" evidence="1">
    <location>
        <begin position="165"/>
        <end position="187"/>
    </location>
</feature>
<feature type="transmembrane region" description="Helical" evidence="1">
    <location>
        <begin position="301"/>
        <end position="320"/>
    </location>
</feature>
<comment type="caution">
    <text evidence="3">The sequence shown here is derived from an EMBL/GenBank/DDBJ whole genome shotgun (WGS) entry which is preliminary data.</text>
</comment>
<dbReference type="Pfam" id="PF01757">
    <property type="entry name" value="Acyl_transf_3"/>
    <property type="match status" value="1"/>
</dbReference>